<evidence type="ECO:0000256" key="3">
    <source>
        <dbReference type="SAM" id="Phobius"/>
    </source>
</evidence>
<feature type="chain" id="PRO_5012986548" description="DUF4349 domain-containing protein" evidence="4">
    <location>
        <begin position="22"/>
        <end position="350"/>
    </location>
</feature>
<dbReference type="EMBL" id="FZOR01000038">
    <property type="protein sequence ID" value="SNT51885.1"/>
    <property type="molecule type" value="Genomic_DNA"/>
</dbReference>
<evidence type="ECO:0000256" key="2">
    <source>
        <dbReference type="SAM" id="MobiDB-lite"/>
    </source>
</evidence>
<feature type="compositionally biased region" description="Low complexity" evidence="2">
    <location>
        <begin position="311"/>
        <end position="329"/>
    </location>
</feature>
<evidence type="ECO:0000313" key="7">
    <source>
        <dbReference type="Proteomes" id="UP000198318"/>
    </source>
</evidence>
<evidence type="ECO:0000256" key="1">
    <source>
        <dbReference type="SAM" id="Coils"/>
    </source>
</evidence>
<evidence type="ECO:0000256" key="4">
    <source>
        <dbReference type="SAM" id="SignalP"/>
    </source>
</evidence>
<keyword evidence="4" id="KW-0732">Signal</keyword>
<keyword evidence="3" id="KW-0472">Membrane</keyword>
<feature type="transmembrane region" description="Helical" evidence="3">
    <location>
        <begin position="258"/>
        <end position="286"/>
    </location>
</feature>
<feature type="coiled-coil region" evidence="1">
    <location>
        <begin position="190"/>
        <end position="217"/>
    </location>
</feature>
<keyword evidence="3" id="KW-1133">Transmembrane helix</keyword>
<dbReference type="PROSITE" id="PS51257">
    <property type="entry name" value="PROKAR_LIPOPROTEIN"/>
    <property type="match status" value="1"/>
</dbReference>
<dbReference type="AlphaFoldDB" id="A0A239NAG0"/>
<sequence>MRNVRNVTCALVVLLLAGVLAACGGGGGGGDSSETVDRGGSAAGPAAPPRAETGGTGNNARQGGAKGTRAPLPNGQEVVRTARLRVRAGDVEDASAKAKQMAEAAGGYVEQESSSSEPPRSEITLKVPTARYSDVLNRLGTQLGTRLSLSQEAEDVTGEVADVDARVRSAKAALESFRKLLGRAKSVGEVIQVEQEIAEREADLEAMQARLNSLKHRTQYATVTLTLVTKANAPKKDDDERGGFVGGLQNGWDAFTAFVTGLAVVVGWLLPFLLAAAVVGVPLFLLRHRLRARFGGLLGGRRGPVPPRAPAPQHGPQHAPQGPQRPAQQDKAVAGPGAAGPGASQQPPPA</sequence>
<gene>
    <name evidence="6" type="ORF">SAMN05443665_103840</name>
</gene>
<keyword evidence="3" id="KW-0812">Transmembrane</keyword>
<dbReference type="RefSeq" id="WP_089329572.1">
    <property type="nucleotide sequence ID" value="NZ_FZOR01000038.1"/>
</dbReference>
<accession>A0A239NAG0</accession>
<feature type="region of interest" description="Disordered" evidence="2">
    <location>
        <begin position="297"/>
        <end position="350"/>
    </location>
</feature>
<keyword evidence="7" id="KW-1185">Reference proteome</keyword>
<dbReference type="OrthoDB" id="186919at2"/>
<feature type="compositionally biased region" description="Low complexity" evidence="2">
    <location>
        <begin position="97"/>
        <end position="122"/>
    </location>
</feature>
<feature type="region of interest" description="Disordered" evidence="2">
    <location>
        <begin position="95"/>
        <end position="122"/>
    </location>
</feature>
<feature type="signal peptide" evidence="4">
    <location>
        <begin position="1"/>
        <end position="21"/>
    </location>
</feature>
<evidence type="ECO:0000313" key="6">
    <source>
        <dbReference type="EMBL" id="SNT51885.1"/>
    </source>
</evidence>
<feature type="compositionally biased region" description="Low complexity" evidence="2">
    <location>
        <begin position="38"/>
        <end position="53"/>
    </location>
</feature>
<feature type="region of interest" description="Disordered" evidence="2">
    <location>
        <begin position="26"/>
        <end position="76"/>
    </location>
</feature>
<feature type="compositionally biased region" description="Low complexity" evidence="2">
    <location>
        <begin position="341"/>
        <end position="350"/>
    </location>
</feature>
<reference evidence="6 7" key="1">
    <citation type="submission" date="2017-06" db="EMBL/GenBank/DDBJ databases">
        <authorList>
            <person name="Kim H.J."/>
            <person name="Triplett B.A."/>
        </authorList>
    </citation>
    <scope>NUCLEOTIDE SEQUENCE [LARGE SCALE GENOMIC DNA]</scope>
    <source>
        <strain evidence="6 7">DSM 44715</strain>
    </source>
</reference>
<proteinExistence type="predicted"/>
<protein>
    <recommendedName>
        <fullName evidence="5">DUF4349 domain-containing protein</fullName>
    </recommendedName>
</protein>
<organism evidence="6 7">
    <name type="scientific">Actinomadura meyerae</name>
    <dbReference type="NCBI Taxonomy" id="240840"/>
    <lineage>
        <taxon>Bacteria</taxon>
        <taxon>Bacillati</taxon>
        <taxon>Actinomycetota</taxon>
        <taxon>Actinomycetes</taxon>
        <taxon>Streptosporangiales</taxon>
        <taxon>Thermomonosporaceae</taxon>
        <taxon>Actinomadura</taxon>
    </lineage>
</organism>
<name>A0A239NAG0_9ACTN</name>
<feature type="domain" description="DUF4349" evidence="5">
    <location>
        <begin position="77"/>
        <end position="282"/>
    </location>
</feature>
<dbReference type="Pfam" id="PF14257">
    <property type="entry name" value="DUF4349"/>
    <property type="match status" value="1"/>
</dbReference>
<dbReference type="Proteomes" id="UP000198318">
    <property type="component" value="Unassembled WGS sequence"/>
</dbReference>
<keyword evidence="1" id="KW-0175">Coiled coil</keyword>
<dbReference type="InterPro" id="IPR025645">
    <property type="entry name" value="DUF4349"/>
</dbReference>
<evidence type="ECO:0000259" key="5">
    <source>
        <dbReference type="Pfam" id="PF14257"/>
    </source>
</evidence>